<name>A0A6M0RRE4_9CYAN</name>
<dbReference type="AlphaFoldDB" id="A0A6M0RRE4"/>
<organism evidence="1 2">
    <name type="scientific">Adonisia turfae CCMR0081</name>
    <dbReference type="NCBI Taxonomy" id="2292702"/>
    <lineage>
        <taxon>Bacteria</taxon>
        <taxon>Bacillati</taxon>
        <taxon>Cyanobacteriota</taxon>
        <taxon>Adonisia</taxon>
        <taxon>Adonisia turfae</taxon>
    </lineage>
</organism>
<accession>A0A6M0RRE4</accession>
<proteinExistence type="predicted"/>
<reference evidence="1 2" key="1">
    <citation type="journal article" date="2020" name="Microb. Ecol.">
        <title>Ecogenomics of the Marine Benthic Filamentous Cyanobacterium Adonisia.</title>
        <authorList>
            <person name="Walter J.M."/>
            <person name="Coutinho F.H."/>
            <person name="Leomil L."/>
            <person name="Hargreaves P.I."/>
            <person name="Campeao M.E."/>
            <person name="Vieira V.V."/>
            <person name="Silva B.S."/>
            <person name="Fistarol G.O."/>
            <person name="Salomon P.S."/>
            <person name="Sawabe T."/>
            <person name="Mino S."/>
            <person name="Hosokawa M."/>
            <person name="Miyashita H."/>
            <person name="Maruyama F."/>
            <person name="van Verk M.C."/>
            <person name="Dutilh B.E."/>
            <person name="Thompson C.C."/>
            <person name="Thompson F.L."/>
        </authorList>
    </citation>
    <scope>NUCLEOTIDE SEQUENCE [LARGE SCALE GENOMIC DNA]</scope>
    <source>
        <strain evidence="1 2">CCMR0081</strain>
    </source>
</reference>
<dbReference type="EMBL" id="QXHD01000004">
    <property type="protein sequence ID" value="NEZ58291.1"/>
    <property type="molecule type" value="Genomic_DNA"/>
</dbReference>
<dbReference type="RefSeq" id="WP_163700740.1">
    <property type="nucleotide sequence ID" value="NZ_QXHD01000004.1"/>
</dbReference>
<dbReference type="Proteomes" id="UP000481033">
    <property type="component" value="Unassembled WGS sequence"/>
</dbReference>
<gene>
    <name evidence="1" type="ORF">DXZ20_22130</name>
</gene>
<sequence>MVNLSGIPWRRWQLIVIAIALLCLSLGINSCSQLSSDANQPSHLSSSETLAFVSKHALLTAVVSTDVKPGKDWEKSDVFKALSQARDQLIASFDFNLDEDVRPWLGQDIAFAITNKDLDQDNSNGRQVGYLLVVDADDGDRLREFLELFWQRQTIAGTKPVFTQTSGVPIITGQLAKTQQQIATAVISGSRLLVANDIKVLQQSLRVAQTPTLQLSQSECCTPVWLSLRIPDLVDWLGLATPTEPRFMSALQWQQLTATATFHQQQLVISSQLQTLNNRAFLDKSAAKSTDQSSKLKATTNISDKYLPASLAWGATGHDLRPLWLAVQSELSYYQQLPAPLQLAQEQLSTQLAQTLLQPLAQLLASHYAIGQLNDGSWLMAVEDPAPRLISQLDAIATDQGLTVSQFTLGNQAVTAWSRLKTRVANSRNRETTVETDLLALHTNVDAHTIFSTSIDGLTAALEAPDNRLSDTQRFQHTMPSMAIPDQGYLYGTWNELERLLASNRWFSLIEPILQPWNQSIDAIAITGNQPTVNQSAGKISILLKD</sequence>
<dbReference type="InterPro" id="IPR021787">
    <property type="entry name" value="DUF3352"/>
</dbReference>
<keyword evidence="2" id="KW-1185">Reference proteome</keyword>
<dbReference type="Pfam" id="PF11832">
    <property type="entry name" value="DUF3352"/>
    <property type="match status" value="1"/>
</dbReference>
<evidence type="ECO:0000313" key="1">
    <source>
        <dbReference type="EMBL" id="NEZ58291.1"/>
    </source>
</evidence>
<comment type="caution">
    <text evidence="1">The sequence shown here is derived from an EMBL/GenBank/DDBJ whole genome shotgun (WGS) entry which is preliminary data.</text>
</comment>
<evidence type="ECO:0000313" key="2">
    <source>
        <dbReference type="Proteomes" id="UP000481033"/>
    </source>
</evidence>
<protein>
    <submittedName>
        <fullName evidence="1">DUF3352 domain-containing protein</fullName>
    </submittedName>
</protein>